<evidence type="ECO:0000256" key="4">
    <source>
        <dbReference type="HAMAP-Rule" id="MF_01698"/>
    </source>
</evidence>
<accession>A0A2N9JL21</accession>
<organism evidence="6 7">
    <name type="scientific">Micropruina glycogenica</name>
    <dbReference type="NCBI Taxonomy" id="75385"/>
    <lineage>
        <taxon>Bacteria</taxon>
        <taxon>Bacillati</taxon>
        <taxon>Actinomycetota</taxon>
        <taxon>Actinomycetes</taxon>
        <taxon>Propionibacteriales</taxon>
        <taxon>Nocardioidaceae</taxon>
        <taxon>Micropruina</taxon>
    </lineage>
</organism>
<comment type="function">
    <text evidence="4">Catalyzes the transfer of acetyl from acetyl-CoA to desacetylmycothiol (Cys-GlcN-Ins) to form mycothiol.</text>
</comment>
<comment type="catalytic activity">
    <reaction evidence="4">
        <text>1D-myo-inositol 2-(L-cysteinylamino)-2-deoxy-alpha-D-glucopyranoside + acetyl-CoA = mycothiol + CoA + H(+)</text>
        <dbReference type="Rhea" id="RHEA:26172"/>
        <dbReference type="ChEBI" id="CHEBI:15378"/>
        <dbReference type="ChEBI" id="CHEBI:16768"/>
        <dbReference type="ChEBI" id="CHEBI:57287"/>
        <dbReference type="ChEBI" id="CHEBI:57288"/>
        <dbReference type="ChEBI" id="CHEBI:58887"/>
        <dbReference type="EC" id="2.3.1.189"/>
    </reaction>
</comment>
<feature type="binding site" evidence="4">
    <location>
        <position position="206"/>
    </location>
    <ligand>
        <name>1D-myo-inositol 2-(L-cysteinylamino)-2-deoxy-alpha-D-glucopyranoside</name>
        <dbReference type="ChEBI" id="CHEBI:58887"/>
    </ligand>
</feature>
<feature type="binding site" evidence="4">
    <location>
        <begin position="68"/>
        <end position="70"/>
    </location>
    <ligand>
        <name>acetyl-CoA</name>
        <dbReference type="ChEBI" id="CHEBI:57288"/>
        <label>1</label>
    </ligand>
</feature>
<evidence type="ECO:0000256" key="1">
    <source>
        <dbReference type="ARBA" id="ARBA00022679"/>
    </source>
</evidence>
<dbReference type="CDD" id="cd04301">
    <property type="entry name" value="NAT_SF"/>
    <property type="match status" value="2"/>
</dbReference>
<gene>
    <name evidence="4 6" type="primary">mshD</name>
    <name evidence="6" type="ORF">MPLG2_3704</name>
</gene>
<dbReference type="HAMAP" id="MF_01698">
    <property type="entry name" value="MshD"/>
    <property type="match status" value="1"/>
</dbReference>
<keyword evidence="7" id="KW-1185">Reference proteome</keyword>
<dbReference type="EC" id="2.3.1.189" evidence="4"/>
<evidence type="ECO:0000259" key="5">
    <source>
        <dbReference type="PROSITE" id="PS51186"/>
    </source>
</evidence>
<evidence type="ECO:0000313" key="6">
    <source>
        <dbReference type="EMBL" id="SPD88734.1"/>
    </source>
</evidence>
<dbReference type="Gene3D" id="3.40.630.30">
    <property type="match status" value="1"/>
</dbReference>
<feature type="binding site" evidence="4">
    <location>
        <position position="28"/>
    </location>
    <ligand>
        <name>1D-myo-inositol 2-(L-cysteinylamino)-2-deoxy-alpha-D-glucopyranoside</name>
        <dbReference type="ChEBI" id="CHEBI:58887"/>
    </ligand>
</feature>
<keyword evidence="3 4" id="KW-0012">Acyltransferase</keyword>
<dbReference type="AlphaFoldDB" id="A0A2N9JL21"/>
<dbReference type="InterPro" id="IPR050680">
    <property type="entry name" value="YpeA/RimI_acetyltransf"/>
</dbReference>
<feature type="binding site" evidence="4">
    <location>
        <begin position="76"/>
        <end position="81"/>
    </location>
    <ligand>
        <name>acetyl-CoA</name>
        <dbReference type="ChEBI" id="CHEBI:57288"/>
        <label>1</label>
    </ligand>
</feature>
<reference evidence="6 7" key="1">
    <citation type="submission" date="2018-02" db="EMBL/GenBank/DDBJ databases">
        <authorList>
            <person name="Cohen D.B."/>
            <person name="Kent A.D."/>
        </authorList>
    </citation>
    <scope>NUCLEOTIDE SEQUENCE [LARGE SCALE GENOMIC DNA]</scope>
    <source>
        <strain evidence="6">1</strain>
    </source>
</reference>
<keyword evidence="1 4" id="KW-0808">Transferase</keyword>
<dbReference type="InterPro" id="IPR016181">
    <property type="entry name" value="Acyl_CoA_acyltransferase"/>
</dbReference>
<dbReference type="Proteomes" id="UP000238164">
    <property type="component" value="Chromosome 1"/>
</dbReference>
<dbReference type="PIRSF" id="PIRSF021524">
    <property type="entry name" value="MSH_acetyltransferase"/>
    <property type="match status" value="1"/>
</dbReference>
<dbReference type="NCBIfam" id="TIGR03448">
    <property type="entry name" value="mycothiol_MshD"/>
    <property type="match status" value="1"/>
</dbReference>
<comment type="similarity">
    <text evidence="4">Belongs to the acetyltransferase family. MshD subfamily.</text>
</comment>
<name>A0A2N9JL21_9ACTN</name>
<dbReference type="SUPFAM" id="SSF55729">
    <property type="entry name" value="Acyl-CoA N-acyltransferases (Nat)"/>
    <property type="match status" value="1"/>
</dbReference>
<proteinExistence type="inferred from homology"/>
<evidence type="ECO:0000313" key="7">
    <source>
        <dbReference type="Proteomes" id="UP000238164"/>
    </source>
</evidence>
<evidence type="ECO:0000256" key="2">
    <source>
        <dbReference type="ARBA" id="ARBA00022737"/>
    </source>
</evidence>
<dbReference type="EMBL" id="LT985188">
    <property type="protein sequence ID" value="SPD88734.1"/>
    <property type="molecule type" value="Genomic_DNA"/>
</dbReference>
<dbReference type="GO" id="GO:0035447">
    <property type="term" value="F:mycothiol synthase activity"/>
    <property type="evidence" value="ECO:0007669"/>
    <property type="project" value="UniProtKB-UniRule"/>
</dbReference>
<dbReference type="KEGG" id="mgg:MPLG2_3704"/>
<comment type="caution">
    <text evidence="4">Lacks conserved residue(s) required for the propagation of feature annotation.</text>
</comment>
<feature type="binding site" evidence="4">
    <location>
        <position position="198"/>
    </location>
    <ligand>
        <name>1D-myo-inositol 2-(L-cysteinylamino)-2-deoxy-alpha-D-glucopyranoside</name>
        <dbReference type="ChEBI" id="CHEBI:58887"/>
    </ligand>
</feature>
<keyword evidence="2 4" id="KW-0677">Repeat</keyword>
<feature type="binding site" evidence="4">
    <location>
        <position position="159"/>
    </location>
    <ligand>
        <name>1D-myo-inositol 2-(L-cysteinylamino)-2-deoxy-alpha-D-glucopyranoside</name>
        <dbReference type="ChEBI" id="CHEBI:58887"/>
    </ligand>
</feature>
<dbReference type="PANTHER" id="PTHR43420:SF12">
    <property type="entry name" value="N-ACETYLTRANSFERASE DOMAIN-CONTAINING PROTEIN"/>
    <property type="match status" value="1"/>
</dbReference>
<dbReference type="RefSeq" id="WP_105187173.1">
    <property type="nucleotide sequence ID" value="NZ_BAAAGO010000038.1"/>
</dbReference>
<dbReference type="Pfam" id="PF13508">
    <property type="entry name" value="Acetyltransf_7"/>
    <property type="match status" value="1"/>
</dbReference>
<dbReference type="PROSITE" id="PS51186">
    <property type="entry name" value="GNAT"/>
    <property type="match status" value="1"/>
</dbReference>
<dbReference type="InterPro" id="IPR017813">
    <property type="entry name" value="Mycothiol_AcTrfase"/>
</dbReference>
<comment type="subunit">
    <text evidence="4">Monomer.</text>
</comment>
<feature type="binding site" evidence="4">
    <location>
        <position position="244"/>
    </location>
    <ligand>
        <name>1D-myo-inositol 2-(L-cysteinylamino)-2-deoxy-alpha-D-glucopyranoside</name>
        <dbReference type="ChEBI" id="CHEBI:58887"/>
    </ligand>
</feature>
<feature type="binding site" evidence="4">
    <location>
        <begin position="210"/>
        <end position="212"/>
    </location>
    <ligand>
        <name>acetyl-CoA</name>
        <dbReference type="ChEBI" id="CHEBI:57288"/>
        <label>2</label>
    </ligand>
</feature>
<dbReference type="InterPro" id="IPR000182">
    <property type="entry name" value="GNAT_dom"/>
</dbReference>
<dbReference type="GO" id="GO:0010125">
    <property type="term" value="P:mycothiol biosynthetic process"/>
    <property type="evidence" value="ECO:0007669"/>
    <property type="project" value="UniProtKB-UniRule"/>
</dbReference>
<dbReference type="Pfam" id="PF00583">
    <property type="entry name" value="Acetyltransf_1"/>
    <property type="match status" value="1"/>
</dbReference>
<protein>
    <recommendedName>
        <fullName evidence="4">Mycothiol acetyltransferase</fullName>
        <shortName evidence="4">MSH acetyltransferase</shortName>
        <ecNumber evidence="4">2.3.1.189</ecNumber>
    </recommendedName>
    <alternativeName>
        <fullName evidence="4">Mycothiol synthase</fullName>
    </alternativeName>
</protein>
<dbReference type="OrthoDB" id="3208058at2"/>
<feature type="binding site" evidence="4">
    <location>
        <begin position="217"/>
        <end position="223"/>
    </location>
    <ligand>
        <name>acetyl-CoA</name>
        <dbReference type="ChEBI" id="CHEBI:57288"/>
        <label>2</label>
    </ligand>
</feature>
<dbReference type="PANTHER" id="PTHR43420">
    <property type="entry name" value="ACETYLTRANSFERASE"/>
    <property type="match status" value="1"/>
</dbReference>
<evidence type="ECO:0000256" key="3">
    <source>
        <dbReference type="ARBA" id="ARBA00023315"/>
    </source>
</evidence>
<feature type="domain" description="N-acetyltransferase" evidence="5">
    <location>
        <begin position="132"/>
        <end position="280"/>
    </location>
</feature>
<sequence length="280" mass="30944">MLSRQVVDQVLALAAAVAEADREYPLNEDARFALTSNDAGVEHRFERGGTDDLLGYAQGNRRHGTAQLLVHPEHRRQGIGTRLLHDLGPLPVWAFGDLDAAHHFATANHLVEKRRLLIMQRPLDPPVELDDPDIRPFDPASDTEAFLVLNAEAFAWHPEQAHFSRNDLDTRLGDDWYDPAGFLVSTDAEGLTGFHWTKRHPDGRGEVYILATGPRAQGQGLGRRLLAAGLNHLAEQGCTTVHLYVEAANTRAVELYDRAGFAVVHSDVLYGPPPEPSQEP</sequence>